<evidence type="ECO:0000256" key="2">
    <source>
        <dbReference type="ARBA" id="ARBA00022679"/>
    </source>
</evidence>
<sequence length="444" mass="51109">MLVNILPSLKVLMKMNSQILPLLTFTISCELMHWIEKYEFNGKSNDRRSSNSKNDDSKGNGRKGNLMDWLQNSNLQKLMKVLDPCMAVGGCVRNSMIGKGLNDEVDLATPLLPEEVMRLAKKAGFKVIPTGLQHGTVTCVMDGDVFEVTTLRVDIDTDGRHAQVEFSKSWEEDAKRRDLTINALYADINGKIYDFVGGLDDIKKGMIRFIGDPDLRIQEDYLRILRFFRFLAHYGKNYDFESLHACKKYVQNLQKIARERCINEMMKLLDACNFISTLRLMDDINIWEHCDFPKPNFDVLENIIVKEKAMNLKSSALAKFASFDGSIENVKLSNLQKKNIKLLRNVNVMKEKSDYIKWINEVPSDLWNDGFILKGALDDLQFLEPWKKNLFHFSGNDVMNIMHLPSGPGVKKYLDKLKEWFVEQDAPAPYSDLIKQLEIFRKSQ</sequence>
<evidence type="ECO:0000256" key="1">
    <source>
        <dbReference type="ARBA" id="ARBA00001946"/>
    </source>
</evidence>
<comment type="cofactor">
    <cofactor evidence="1">
        <name>Mg(2+)</name>
        <dbReference type="ChEBI" id="CHEBI:18420"/>
    </cofactor>
</comment>
<dbReference type="PANTHER" id="PTHR46173:SF1">
    <property type="entry name" value="CCA TRNA NUCLEOTIDYLTRANSFERASE 1, MITOCHONDRIAL"/>
    <property type="match status" value="1"/>
</dbReference>
<dbReference type="GO" id="GO:0000049">
    <property type="term" value="F:tRNA binding"/>
    <property type="evidence" value="ECO:0007669"/>
    <property type="project" value="TreeGrafter"/>
</dbReference>
<accession>A0A5C0UGJ4</accession>
<dbReference type="GO" id="GO:0008033">
    <property type="term" value="P:tRNA processing"/>
    <property type="evidence" value="ECO:0007669"/>
    <property type="project" value="UniProtKB-KW"/>
</dbReference>
<dbReference type="SUPFAM" id="SSF81301">
    <property type="entry name" value="Nucleotidyltransferase"/>
    <property type="match status" value="1"/>
</dbReference>
<dbReference type="GO" id="GO:0046872">
    <property type="term" value="F:metal ion binding"/>
    <property type="evidence" value="ECO:0007669"/>
    <property type="project" value="UniProtKB-KW"/>
</dbReference>
<feature type="domain" description="tRNA nucleotidyltransferase/poly(A) polymerase RNA and SrmB- binding" evidence="11">
    <location>
        <begin position="241"/>
        <end position="289"/>
    </location>
</feature>
<evidence type="ECO:0000256" key="3">
    <source>
        <dbReference type="ARBA" id="ARBA00022694"/>
    </source>
</evidence>
<dbReference type="Gene3D" id="3.30.460.10">
    <property type="entry name" value="Beta Polymerase, domain 2"/>
    <property type="match status" value="1"/>
</dbReference>
<dbReference type="PANTHER" id="PTHR46173">
    <property type="entry name" value="CCA TRNA NUCLEOTIDYLTRANSFERASE 1, MITOCHONDRIAL"/>
    <property type="match status" value="1"/>
</dbReference>
<dbReference type="OrthoDB" id="9805698at2"/>
<keyword evidence="5" id="KW-0479">Metal-binding</keyword>
<dbReference type="AlphaFoldDB" id="A0A5C0UGJ4"/>
<feature type="compositionally biased region" description="Basic and acidic residues" evidence="9">
    <location>
        <begin position="43"/>
        <end position="59"/>
    </location>
</feature>
<evidence type="ECO:0000256" key="4">
    <source>
        <dbReference type="ARBA" id="ARBA00022695"/>
    </source>
</evidence>
<keyword evidence="7" id="KW-0460">Magnesium</keyword>
<keyword evidence="4" id="KW-0548">Nucleotidyltransferase</keyword>
<gene>
    <name evidence="12" type="ORF">FZC34_02660</name>
</gene>
<feature type="region of interest" description="Disordered" evidence="9">
    <location>
        <begin position="43"/>
        <end position="66"/>
    </location>
</feature>
<evidence type="ECO:0000256" key="5">
    <source>
        <dbReference type="ARBA" id="ARBA00022723"/>
    </source>
</evidence>
<keyword evidence="3" id="KW-0819">tRNA processing</keyword>
<evidence type="ECO:0000313" key="13">
    <source>
        <dbReference type="Proteomes" id="UP000325004"/>
    </source>
</evidence>
<name>A0A5C0UGJ4_9PROT</name>
<proteinExistence type="inferred from homology"/>
<dbReference type="EMBL" id="CP043316">
    <property type="protein sequence ID" value="QEK38791.1"/>
    <property type="molecule type" value="Genomic_DNA"/>
</dbReference>
<dbReference type="GO" id="GO:0000166">
    <property type="term" value="F:nucleotide binding"/>
    <property type="evidence" value="ECO:0007669"/>
    <property type="project" value="UniProtKB-KW"/>
</dbReference>
<keyword evidence="6" id="KW-0547">Nucleotide-binding</keyword>
<keyword evidence="8" id="KW-0694">RNA-binding</keyword>
<evidence type="ECO:0000259" key="10">
    <source>
        <dbReference type="Pfam" id="PF01743"/>
    </source>
</evidence>
<evidence type="ECO:0000256" key="9">
    <source>
        <dbReference type="SAM" id="MobiDB-lite"/>
    </source>
</evidence>
<evidence type="ECO:0000313" key="12">
    <source>
        <dbReference type="EMBL" id="QEK38791.1"/>
    </source>
</evidence>
<dbReference type="KEGG" id="cpri:FZC34_02660"/>
<dbReference type="Gene3D" id="1.10.3090.10">
    <property type="entry name" value="cca-adding enzyme, domain 2"/>
    <property type="match status" value="1"/>
</dbReference>
<evidence type="ECO:0000256" key="8">
    <source>
        <dbReference type="RuleBase" id="RU003953"/>
    </source>
</evidence>
<keyword evidence="13" id="KW-1185">Reference proteome</keyword>
<dbReference type="InterPro" id="IPR032828">
    <property type="entry name" value="PolyA_RNA-bd"/>
</dbReference>
<comment type="similarity">
    <text evidence="8">Belongs to the tRNA nucleotidyltransferase/poly(A) polymerase family.</text>
</comment>
<dbReference type="InterPro" id="IPR002646">
    <property type="entry name" value="PolA_pol_head_dom"/>
</dbReference>
<dbReference type="InterPro" id="IPR050264">
    <property type="entry name" value="Bact_CCA-adding_enz_type3_sf"/>
</dbReference>
<dbReference type="Pfam" id="PF12627">
    <property type="entry name" value="PolyA_pol_RNAbd"/>
    <property type="match status" value="1"/>
</dbReference>
<keyword evidence="2 8" id="KW-0808">Transferase</keyword>
<organism evidence="12 13">
    <name type="scientific">Candidatus Cytomitobacter primus</name>
    <dbReference type="NCBI Taxonomy" id="2066024"/>
    <lineage>
        <taxon>Bacteria</taxon>
        <taxon>Pseudomonadati</taxon>
        <taxon>Pseudomonadota</taxon>
        <taxon>Alphaproteobacteria</taxon>
        <taxon>Holosporales</taxon>
        <taxon>Holosporaceae</taxon>
        <taxon>Candidatus Cytomitobacter</taxon>
    </lineage>
</organism>
<dbReference type="Proteomes" id="UP000325004">
    <property type="component" value="Chromosome"/>
</dbReference>
<dbReference type="CDD" id="cd05398">
    <property type="entry name" value="NT_ClassII-CCAase"/>
    <property type="match status" value="1"/>
</dbReference>
<dbReference type="Pfam" id="PF01743">
    <property type="entry name" value="PolyA_pol"/>
    <property type="match status" value="1"/>
</dbReference>
<dbReference type="GO" id="GO:0016779">
    <property type="term" value="F:nucleotidyltransferase activity"/>
    <property type="evidence" value="ECO:0007669"/>
    <property type="project" value="UniProtKB-KW"/>
</dbReference>
<protein>
    <submittedName>
        <fullName evidence="12">CCA tRNA nucleotidyltransferase</fullName>
    </submittedName>
</protein>
<evidence type="ECO:0000259" key="11">
    <source>
        <dbReference type="Pfam" id="PF12627"/>
    </source>
</evidence>
<dbReference type="InterPro" id="IPR043519">
    <property type="entry name" value="NT_sf"/>
</dbReference>
<evidence type="ECO:0000256" key="6">
    <source>
        <dbReference type="ARBA" id="ARBA00022741"/>
    </source>
</evidence>
<reference evidence="12 13" key="1">
    <citation type="submission" date="2019-08" db="EMBL/GenBank/DDBJ databases">
        <title>Highly reduced genomes of protist endosymbionts show evolutionary convergence.</title>
        <authorList>
            <person name="George E."/>
            <person name="Husnik F."/>
            <person name="Tashyreva D."/>
            <person name="Prokopchuk G."/>
            <person name="Horak A."/>
            <person name="Kwong W.K."/>
            <person name="Lukes J."/>
            <person name="Keeling P.J."/>
        </authorList>
    </citation>
    <scope>NUCLEOTIDE SEQUENCE [LARGE SCALE GENOMIC DNA]</scope>
    <source>
        <strain evidence="12">1604LC</strain>
    </source>
</reference>
<feature type="domain" description="Poly A polymerase head" evidence="10">
    <location>
        <begin position="87"/>
        <end position="208"/>
    </location>
</feature>
<dbReference type="SUPFAM" id="SSF81891">
    <property type="entry name" value="Poly A polymerase C-terminal region-like"/>
    <property type="match status" value="1"/>
</dbReference>
<evidence type="ECO:0000256" key="7">
    <source>
        <dbReference type="ARBA" id="ARBA00022842"/>
    </source>
</evidence>